<accession>A0A412GFJ6</accession>
<organism evidence="4 5">
    <name type="scientific">Phocaeicola coprocola</name>
    <dbReference type="NCBI Taxonomy" id="310298"/>
    <lineage>
        <taxon>Bacteria</taxon>
        <taxon>Pseudomonadati</taxon>
        <taxon>Bacteroidota</taxon>
        <taxon>Bacteroidia</taxon>
        <taxon>Bacteroidales</taxon>
        <taxon>Bacteroidaceae</taxon>
        <taxon>Phocaeicola</taxon>
    </lineage>
</organism>
<gene>
    <name evidence="4" type="ORF">DWY20_11545</name>
</gene>
<evidence type="ECO:0000256" key="2">
    <source>
        <dbReference type="SAM" id="Coils"/>
    </source>
</evidence>
<feature type="chain" id="PRO_5019044675" evidence="3">
    <location>
        <begin position="21"/>
        <end position="391"/>
    </location>
</feature>
<reference evidence="4 5" key="1">
    <citation type="submission" date="2018-08" db="EMBL/GenBank/DDBJ databases">
        <title>A genome reference for cultivated species of the human gut microbiota.</title>
        <authorList>
            <person name="Zou Y."/>
            <person name="Xue W."/>
            <person name="Luo G."/>
        </authorList>
    </citation>
    <scope>NUCLEOTIDE SEQUENCE [LARGE SCALE GENOMIC DNA]</scope>
    <source>
        <strain evidence="4 5">AF24-2</strain>
    </source>
</reference>
<dbReference type="Gene3D" id="1.20.1600.10">
    <property type="entry name" value="Outer membrane efflux proteins (OEP)"/>
    <property type="match status" value="1"/>
</dbReference>
<dbReference type="PANTHER" id="PTHR30203:SF24">
    <property type="entry name" value="BLR4935 PROTEIN"/>
    <property type="match status" value="1"/>
</dbReference>
<comment type="caution">
    <text evidence="4">The sequence shown here is derived from an EMBL/GenBank/DDBJ whole genome shotgun (WGS) entry which is preliminary data.</text>
</comment>
<name>A0A412GFJ6_9BACT</name>
<feature type="coiled-coil region" evidence="2">
    <location>
        <begin position="20"/>
        <end position="47"/>
    </location>
</feature>
<dbReference type="InterPro" id="IPR003423">
    <property type="entry name" value="OMP_efflux"/>
</dbReference>
<keyword evidence="3" id="KW-0732">Signal</keyword>
<evidence type="ECO:0000313" key="4">
    <source>
        <dbReference type="EMBL" id="RGR93518.1"/>
    </source>
</evidence>
<evidence type="ECO:0000313" key="5">
    <source>
        <dbReference type="Proteomes" id="UP000285864"/>
    </source>
</evidence>
<dbReference type="SUPFAM" id="SSF56954">
    <property type="entry name" value="Outer membrane efflux proteins (OEP)"/>
    <property type="match status" value="1"/>
</dbReference>
<evidence type="ECO:0000256" key="3">
    <source>
        <dbReference type="SAM" id="SignalP"/>
    </source>
</evidence>
<dbReference type="EMBL" id="QRUU01000055">
    <property type="protein sequence ID" value="RGR93518.1"/>
    <property type="molecule type" value="Genomic_DNA"/>
</dbReference>
<keyword evidence="5" id="KW-1185">Reference proteome</keyword>
<dbReference type="InterPro" id="IPR010131">
    <property type="entry name" value="MdtP/NodT-like"/>
</dbReference>
<dbReference type="Pfam" id="PF02321">
    <property type="entry name" value="OEP"/>
    <property type="match status" value="2"/>
</dbReference>
<dbReference type="PANTHER" id="PTHR30203">
    <property type="entry name" value="OUTER MEMBRANE CATION EFFLUX PROTEIN"/>
    <property type="match status" value="1"/>
</dbReference>
<dbReference type="GO" id="GO:0015562">
    <property type="term" value="F:efflux transmembrane transporter activity"/>
    <property type="evidence" value="ECO:0007669"/>
    <property type="project" value="InterPro"/>
</dbReference>
<proteinExistence type="inferred from homology"/>
<comment type="similarity">
    <text evidence="1">Belongs to the outer membrane factor (OMF) (TC 1.B.17) family.</text>
</comment>
<sequence>MKHTYITLAACLFFTAGMQAQSIDEVLRQIEQNNKELQSQQHATRAAQLEVQTLNNLEDPSVEYSPFYTKGITGMSSSELVVTQGFDFPTLYAARSRSGKLQREALHRQYEATRRDILLNAKNLCLDLVMLNKQQGLLEERKKNADELLALFEKRLEEGDAGILEVNKIKMERMSVQTEVSQNNAAHRTALQQLLAMNGNLPMDFTSRDYPQVEALKDYNALYDEVMATDATLLAADAAARAAEKNISVSRQSWLPKLEIGYRRNTSLDEKSNGFLIGGSLPIFSNRKKHQIARAQAISAQYQLDNARLQAEAQVQSQFNEMQQLTTAMQAYDVELMHQTLDMLKEAVTAGQLSIIDYYTEADNVYRNLQAYMELENQYQKLMASIYKNRL</sequence>
<keyword evidence="2" id="KW-0175">Coiled coil</keyword>
<evidence type="ECO:0000256" key="1">
    <source>
        <dbReference type="ARBA" id="ARBA00007613"/>
    </source>
</evidence>
<dbReference type="RefSeq" id="WP_118484993.1">
    <property type="nucleotide sequence ID" value="NZ_QRUU01000055.1"/>
</dbReference>
<dbReference type="AlphaFoldDB" id="A0A412GFJ6"/>
<feature type="signal peptide" evidence="3">
    <location>
        <begin position="1"/>
        <end position="20"/>
    </location>
</feature>
<protein>
    <submittedName>
        <fullName evidence="4">TolC family protein</fullName>
    </submittedName>
</protein>
<dbReference type="Proteomes" id="UP000285864">
    <property type="component" value="Unassembled WGS sequence"/>
</dbReference>